<dbReference type="PANTHER" id="PTHR43441">
    <property type="entry name" value="RIBOSOMAL-PROTEIN-SERINE ACETYLTRANSFERASE"/>
    <property type="match status" value="1"/>
</dbReference>
<dbReference type="RefSeq" id="WP_106257670.1">
    <property type="nucleotide sequence ID" value="NZ_CAWNSW010000133.1"/>
</dbReference>
<sequence>MQHRTWPMPEWLQLSGQFVTLSPLDLERDVAALYTASHGTPEKETVWNYLPYGSFDSPLAMKDWMKQEMIDPIDVRPWTVFENATNAQVGVVALRAIVPDYGCAEIGDVWFTPTVQKSNVNTESQYLLLLHLFDHHTYRRVGWECHSLNHASRTTAARMGFLYEGRFRQHMWVKGKNRDTDWFAMTDKEWSRCKANFERWLYGDEKISLMELNNG</sequence>
<keyword evidence="3" id="KW-1185">Reference proteome</keyword>
<name>A0A2T1E2W1_9CYAN</name>
<proteinExistence type="predicted"/>
<dbReference type="Pfam" id="PF13302">
    <property type="entry name" value="Acetyltransf_3"/>
    <property type="match status" value="1"/>
</dbReference>
<dbReference type="SUPFAM" id="SSF55729">
    <property type="entry name" value="Acyl-CoA N-acyltransferases (Nat)"/>
    <property type="match status" value="1"/>
</dbReference>
<dbReference type="GO" id="GO:1990189">
    <property type="term" value="F:protein N-terminal-serine acetyltransferase activity"/>
    <property type="evidence" value="ECO:0007669"/>
    <property type="project" value="TreeGrafter"/>
</dbReference>
<dbReference type="OrthoDB" id="9795199at2"/>
<reference evidence="2 3" key="2">
    <citation type="submission" date="2018-03" db="EMBL/GenBank/DDBJ databases">
        <title>The ancient ancestry and fast evolution of plastids.</title>
        <authorList>
            <person name="Moore K.R."/>
            <person name="Magnabosco C."/>
            <person name="Momper L."/>
            <person name="Gold D.A."/>
            <person name="Bosak T."/>
            <person name="Fournier G.P."/>
        </authorList>
    </citation>
    <scope>NUCLEOTIDE SEQUENCE [LARGE SCALE GENOMIC DNA]</scope>
    <source>
        <strain evidence="2 3">ULC18</strain>
    </source>
</reference>
<accession>A0A2T1E2W1</accession>
<comment type="caution">
    <text evidence="2">The sequence shown here is derived from an EMBL/GenBank/DDBJ whole genome shotgun (WGS) entry which is preliminary data.</text>
</comment>
<dbReference type="InterPro" id="IPR016181">
    <property type="entry name" value="Acyl_CoA_acyltransferase"/>
</dbReference>
<organism evidence="2 3">
    <name type="scientific">Stenomitos frigidus ULC18</name>
    <dbReference type="NCBI Taxonomy" id="2107698"/>
    <lineage>
        <taxon>Bacteria</taxon>
        <taxon>Bacillati</taxon>
        <taxon>Cyanobacteriota</taxon>
        <taxon>Cyanophyceae</taxon>
        <taxon>Leptolyngbyales</taxon>
        <taxon>Leptolyngbyaceae</taxon>
        <taxon>Stenomitos</taxon>
    </lineage>
</organism>
<keyword evidence="2" id="KW-0808">Transferase</keyword>
<dbReference type="Proteomes" id="UP000239576">
    <property type="component" value="Unassembled WGS sequence"/>
</dbReference>
<dbReference type="Gene3D" id="3.40.630.30">
    <property type="match status" value="1"/>
</dbReference>
<dbReference type="InterPro" id="IPR051908">
    <property type="entry name" value="Ribosomal_N-acetyltransferase"/>
</dbReference>
<gene>
    <name evidence="2" type="ORF">C7B82_18065</name>
</gene>
<dbReference type="EMBL" id="PVWK01000098">
    <property type="protein sequence ID" value="PSB27051.1"/>
    <property type="molecule type" value="Genomic_DNA"/>
</dbReference>
<reference evidence="3" key="1">
    <citation type="submission" date="2018-02" db="EMBL/GenBank/DDBJ databases">
        <authorList>
            <person name="Moore K."/>
            <person name="Momper L."/>
        </authorList>
    </citation>
    <scope>NUCLEOTIDE SEQUENCE [LARGE SCALE GENOMIC DNA]</scope>
    <source>
        <strain evidence="3">ULC18</strain>
    </source>
</reference>
<dbReference type="GO" id="GO:0008999">
    <property type="term" value="F:protein-N-terminal-alanine acetyltransferase activity"/>
    <property type="evidence" value="ECO:0007669"/>
    <property type="project" value="TreeGrafter"/>
</dbReference>
<evidence type="ECO:0000313" key="2">
    <source>
        <dbReference type="EMBL" id="PSB27051.1"/>
    </source>
</evidence>
<dbReference type="InterPro" id="IPR000182">
    <property type="entry name" value="GNAT_dom"/>
</dbReference>
<protein>
    <submittedName>
        <fullName evidence="2">GNAT family N-acetyltransferase</fullName>
    </submittedName>
</protein>
<dbReference type="AlphaFoldDB" id="A0A2T1E2W1"/>
<evidence type="ECO:0000313" key="3">
    <source>
        <dbReference type="Proteomes" id="UP000239576"/>
    </source>
</evidence>
<dbReference type="PANTHER" id="PTHR43441:SF2">
    <property type="entry name" value="FAMILY ACETYLTRANSFERASE, PUTATIVE (AFU_ORTHOLOGUE AFUA_7G00850)-RELATED"/>
    <property type="match status" value="1"/>
</dbReference>
<feature type="domain" description="N-acetyltransferase" evidence="1">
    <location>
        <begin position="20"/>
        <end position="161"/>
    </location>
</feature>
<evidence type="ECO:0000259" key="1">
    <source>
        <dbReference type="Pfam" id="PF13302"/>
    </source>
</evidence>